<dbReference type="InterPro" id="IPR000847">
    <property type="entry name" value="LysR_HTH_N"/>
</dbReference>
<accession>H5TDR2</accession>
<evidence type="ECO:0000256" key="2">
    <source>
        <dbReference type="ARBA" id="ARBA00023015"/>
    </source>
</evidence>
<dbReference type="InterPro" id="IPR036388">
    <property type="entry name" value="WH-like_DNA-bd_sf"/>
</dbReference>
<evidence type="ECO:0000313" key="7">
    <source>
        <dbReference type="EMBL" id="GAB56439.1"/>
    </source>
</evidence>
<dbReference type="SUPFAM" id="SSF46785">
    <property type="entry name" value="Winged helix' DNA-binding domain"/>
    <property type="match status" value="1"/>
</dbReference>
<dbReference type="InterPro" id="IPR050176">
    <property type="entry name" value="LTTR"/>
</dbReference>
<sequence length="317" mass="35494">MHKSGENAGLFMKQLSLTVLRTLVTIVEVGSFYKAGELLGRSQPAISLQIKKLEEQINRKLFTKVGQSYQLNKDGKWLYSKAKQLLAINDDVFRELSRETLRGRMRLGIPSEFASALLPSIVGEFSQRYPDVSLDVTSALSKTLLSANQSAQFDLILALMQPDDPSLRRSGNSSNNSTEMPNENNNIEIVREDDLVWVGDPNRSLPNDSLSLVLAPDGCVYRSRVIAELKQQTQPWKITYTNPDFYGLMAAIKQGLGITALARSIVPDELEIIRDKRLPSLGRINICLINQDTQHPQVSQTLSSYIKARIAYDRINV</sequence>
<proteinExistence type="inferred from homology"/>
<name>H5TDR2_9ALTE</name>
<dbReference type="Gene3D" id="3.40.190.10">
    <property type="entry name" value="Periplasmic binding protein-like II"/>
    <property type="match status" value="2"/>
</dbReference>
<reference evidence="7 8" key="1">
    <citation type="journal article" date="2012" name="J. Bacteriol.">
        <title>Genome sequence of proteorhodopsin-containing sea ice bacterium Glaciecola punicea ACAM 611T.</title>
        <authorList>
            <person name="Qin Q.-L."/>
            <person name="Xie B.-B."/>
            <person name="Shu Y.-L."/>
            <person name="Rong J.-C."/>
            <person name="Zhao D.-L."/>
            <person name="Zhang X.-Y."/>
            <person name="Chen X.-L."/>
            <person name="Zhou B.-C."/>
            <person name="Zhanga Y.-Z."/>
        </authorList>
    </citation>
    <scope>NUCLEOTIDE SEQUENCE [LARGE SCALE GENOMIC DNA]</scope>
    <source>
        <strain evidence="7 8">ACAM 611</strain>
    </source>
</reference>
<keyword evidence="4" id="KW-0804">Transcription</keyword>
<keyword evidence="2" id="KW-0805">Transcription regulation</keyword>
<feature type="region of interest" description="Disordered" evidence="5">
    <location>
        <begin position="165"/>
        <end position="185"/>
    </location>
</feature>
<protein>
    <submittedName>
        <fullName evidence="7">LysR family transcriptional regulator</fullName>
    </submittedName>
</protein>
<dbReference type="PROSITE" id="PS50931">
    <property type="entry name" value="HTH_LYSR"/>
    <property type="match status" value="1"/>
</dbReference>
<evidence type="ECO:0000256" key="4">
    <source>
        <dbReference type="ARBA" id="ARBA00023163"/>
    </source>
</evidence>
<dbReference type="PANTHER" id="PTHR30579:SF7">
    <property type="entry name" value="HTH-TYPE TRANSCRIPTIONAL REGULATOR LRHA-RELATED"/>
    <property type="match status" value="1"/>
</dbReference>
<comment type="caution">
    <text evidence="7">The sequence shown here is derived from an EMBL/GenBank/DDBJ whole genome shotgun (WGS) entry which is preliminary data.</text>
</comment>
<dbReference type="GO" id="GO:0003677">
    <property type="term" value="F:DNA binding"/>
    <property type="evidence" value="ECO:0007669"/>
    <property type="project" value="UniProtKB-KW"/>
</dbReference>
<dbReference type="GO" id="GO:0003700">
    <property type="term" value="F:DNA-binding transcription factor activity"/>
    <property type="evidence" value="ECO:0007669"/>
    <property type="project" value="InterPro"/>
</dbReference>
<dbReference type="EMBL" id="BAET01000028">
    <property type="protein sequence ID" value="GAB56439.1"/>
    <property type="molecule type" value="Genomic_DNA"/>
</dbReference>
<evidence type="ECO:0000256" key="5">
    <source>
        <dbReference type="SAM" id="MobiDB-lite"/>
    </source>
</evidence>
<dbReference type="PRINTS" id="PR00039">
    <property type="entry name" value="HTHLYSR"/>
</dbReference>
<dbReference type="Gene3D" id="1.10.10.10">
    <property type="entry name" value="Winged helix-like DNA-binding domain superfamily/Winged helix DNA-binding domain"/>
    <property type="match status" value="1"/>
</dbReference>
<dbReference type="InterPro" id="IPR036390">
    <property type="entry name" value="WH_DNA-bd_sf"/>
</dbReference>
<evidence type="ECO:0000256" key="3">
    <source>
        <dbReference type="ARBA" id="ARBA00023125"/>
    </source>
</evidence>
<dbReference type="PANTHER" id="PTHR30579">
    <property type="entry name" value="TRANSCRIPTIONAL REGULATOR"/>
    <property type="match status" value="1"/>
</dbReference>
<evidence type="ECO:0000313" key="8">
    <source>
        <dbReference type="Proteomes" id="UP000053586"/>
    </source>
</evidence>
<evidence type="ECO:0000259" key="6">
    <source>
        <dbReference type="PROSITE" id="PS50931"/>
    </source>
</evidence>
<feature type="compositionally biased region" description="Low complexity" evidence="5">
    <location>
        <begin position="172"/>
        <end position="185"/>
    </location>
</feature>
<keyword evidence="8" id="KW-1185">Reference proteome</keyword>
<dbReference type="InterPro" id="IPR005119">
    <property type="entry name" value="LysR_subst-bd"/>
</dbReference>
<dbReference type="STRING" id="56804.BAE46_05465"/>
<gene>
    <name evidence="7" type="ORF">GPUN_2324</name>
</gene>
<dbReference type="AlphaFoldDB" id="H5TDR2"/>
<reference evidence="7 8" key="2">
    <citation type="journal article" date="2017" name="Antonie Van Leeuwenhoek">
        <title>Rhizobium rhizosphaerae sp. nov., a novel species isolated from rice rhizosphere.</title>
        <authorList>
            <person name="Zhao J.J."/>
            <person name="Zhang J."/>
            <person name="Zhang R.J."/>
            <person name="Zhang C.W."/>
            <person name="Yin H.Q."/>
            <person name="Zhang X.X."/>
        </authorList>
    </citation>
    <scope>NUCLEOTIDE SEQUENCE [LARGE SCALE GENOMIC DNA]</scope>
    <source>
        <strain evidence="7 8">ACAM 611</strain>
    </source>
</reference>
<evidence type="ECO:0000256" key="1">
    <source>
        <dbReference type="ARBA" id="ARBA00009437"/>
    </source>
</evidence>
<feature type="domain" description="HTH lysR-type" evidence="6">
    <location>
        <begin position="15"/>
        <end position="72"/>
    </location>
</feature>
<comment type="similarity">
    <text evidence="1">Belongs to the LysR transcriptional regulatory family.</text>
</comment>
<dbReference type="Pfam" id="PF03466">
    <property type="entry name" value="LysR_substrate"/>
    <property type="match status" value="2"/>
</dbReference>
<organism evidence="7 8">
    <name type="scientific">Glaciecola punicea ACAM 611</name>
    <dbReference type="NCBI Taxonomy" id="1121923"/>
    <lineage>
        <taxon>Bacteria</taxon>
        <taxon>Pseudomonadati</taxon>
        <taxon>Pseudomonadota</taxon>
        <taxon>Gammaproteobacteria</taxon>
        <taxon>Alteromonadales</taxon>
        <taxon>Alteromonadaceae</taxon>
        <taxon>Glaciecola</taxon>
    </lineage>
</organism>
<dbReference type="eggNOG" id="COG0583">
    <property type="taxonomic scope" value="Bacteria"/>
</dbReference>
<dbReference type="Pfam" id="PF00126">
    <property type="entry name" value="HTH_1"/>
    <property type="match status" value="1"/>
</dbReference>
<keyword evidence="3" id="KW-0238">DNA-binding</keyword>
<dbReference type="Proteomes" id="UP000053586">
    <property type="component" value="Unassembled WGS sequence"/>
</dbReference>
<dbReference type="SUPFAM" id="SSF53850">
    <property type="entry name" value="Periplasmic binding protein-like II"/>
    <property type="match status" value="1"/>
</dbReference>